<dbReference type="Proteomes" id="UP000748332">
    <property type="component" value="Unassembled WGS sequence"/>
</dbReference>
<feature type="transmembrane region" description="Helical" evidence="2">
    <location>
        <begin position="115"/>
        <end position="138"/>
    </location>
</feature>
<evidence type="ECO:0000313" key="3">
    <source>
        <dbReference type="EMBL" id="MCA9374715.1"/>
    </source>
</evidence>
<evidence type="ECO:0000256" key="1">
    <source>
        <dbReference type="SAM" id="MobiDB-lite"/>
    </source>
</evidence>
<evidence type="ECO:0000313" key="4">
    <source>
        <dbReference type="Proteomes" id="UP000748332"/>
    </source>
</evidence>
<organism evidence="3 4">
    <name type="scientific">Candidatus Dojkabacteria bacterium</name>
    <dbReference type="NCBI Taxonomy" id="2099670"/>
    <lineage>
        <taxon>Bacteria</taxon>
        <taxon>Candidatus Dojkabacteria</taxon>
    </lineage>
</organism>
<feature type="transmembrane region" description="Helical" evidence="2">
    <location>
        <begin position="90"/>
        <end position="108"/>
    </location>
</feature>
<dbReference type="AlphaFoldDB" id="A0A955HX70"/>
<feature type="transmembrane region" description="Helical" evidence="2">
    <location>
        <begin position="61"/>
        <end position="84"/>
    </location>
</feature>
<comment type="caution">
    <text evidence="3">The sequence shown here is derived from an EMBL/GenBank/DDBJ whole genome shotgun (WGS) entry which is preliminary data.</text>
</comment>
<reference evidence="3" key="2">
    <citation type="journal article" date="2021" name="Microbiome">
        <title>Successional dynamics and alternative stable states in a saline activated sludge microbial community over 9 years.</title>
        <authorList>
            <person name="Wang Y."/>
            <person name="Ye J."/>
            <person name="Ju F."/>
            <person name="Liu L."/>
            <person name="Boyd J.A."/>
            <person name="Deng Y."/>
            <person name="Parks D.H."/>
            <person name="Jiang X."/>
            <person name="Yin X."/>
            <person name="Woodcroft B.J."/>
            <person name="Tyson G.W."/>
            <person name="Hugenholtz P."/>
            <person name="Polz M.F."/>
            <person name="Zhang T."/>
        </authorList>
    </citation>
    <scope>NUCLEOTIDE SEQUENCE</scope>
    <source>
        <strain evidence="3">HKST-UBA16</strain>
    </source>
</reference>
<name>A0A955HX70_9BACT</name>
<evidence type="ECO:0000256" key="2">
    <source>
        <dbReference type="SAM" id="Phobius"/>
    </source>
</evidence>
<reference evidence="3" key="1">
    <citation type="submission" date="2020-04" db="EMBL/GenBank/DDBJ databases">
        <authorList>
            <person name="Zhang T."/>
        </authorList>
    </citation>
    <scope>NUCLEOTIDE SEQUENCE</scope>
    <source>
        <strain evidence="3">HKST-UBA16</strain>
    </source>
</reference>
<feature type="region of interest" description="Disordered" evidence="1">
    <location>
        <begin position="1"/>
        <end position="39"/>
    </location>
</feature>
<protein>
    <submittedName>
        <fullName evidence="3">DUF4097 family beta strand repeat protein</fullName>
    </submittedName>
</protein>
<dbReference type="EMBL" id="JAGQLM010000005">
    <property type="protein sequence ID" value="MCA9374715.1"/>
    <property type="molecule type" value="Genomic_DNA"/>
</dbReference>
<proteinExistence type="predicted"/>
<keyword evidence="2" id="KW-1133">Transmembrane helix</keyword>
<keyword evidence="2" id="KW-0812">Transmembrane</keyword>
<sequence>MNENKNKTVKGGSPAEASAKKTVRKKERTNDSSESPDVMKESDLNDQILCKKQSSWGYGRYSFAVLLIVFGFILLLNNVGLLPWEIWDQVWKLWPIAWIVLGLHWILGKSLWTKILVTLITIAFTGYVIVIAFAHLSLKSGTNFISSVVDKLPAGLVQLKEDLIANESTVLTTDDYDINILDKVSLDLDVNSGELTLADGSESRNILQLDSKYYKHRTVPDIKDRLVGSTLDFSLKSQNKNAFNFSINQIPQYDLLLGQTEIPYGIYLNINSGSAEIDLEKVLLDEFNADISSGSLNAKFGSNSIPSSFNVEVGSGSSLIDLTDIDMSLDKLDISVRSGTVRVYLPSDAGYQVQYDIGSGIMRANGKSFSDTGMYKSDNYEKTDVSINLTINVRSGLATIEQ</sequence>
<keyword evidence="2" id="KW-0472">Membrane</keyword>
<accession>A0A955HX70</accession>
<gene>
    <name evidence="3" type="ORF">KC622_00115</name>
</gene>